<dbReference type="GO" id="GO:0004888">
    <property type="term" value="F:transmembrane signaling receptor activity"/>
    <property type="evidence" value="ECO:0007669"/>
    <property type="project" value="InterPro"/>
</dbReference>
<organism evidence="5 6">
    <name type="scientific">Sphingomonas aurantiaca</name>
    <dbReference type="NCBI Taxonomy" id="185949"/>
    <lineage>
        <taxon>Bacteria</taxon>
        <taxon>Pseudomonadati</taxon>
        <taxon>Pseudomonadota</taxon>
        <taxon>Alphaproteobacteria</taxon>
        <taxon>Sphingomonadales</taxon>
        <taxon>Sphingomonadaceae</taxon>
        <taxon>Sphingomonas</taxon>
    </lineage>
</organism>
<dbReference type="PROSITE" id="PS50111">
    <property type="entry name" value="CHEMOTAXIS_TRANSDUC_2"/>
    <property type="match status" value="1"/>
</dbReference>
<comment type="similarity">
    <text evidence="2">Belongs to the methyl-accepting chemotaxis (MCP) protein family.</text>
</comment>
<dbReference type="GO" id="GO:0016020">
    <property type="term" value="C:membrane"/>
    <property type="evidence" value="ECO:0007669"/>
    <property type="project" value="InterPro"/>
</dbReference>
<name>A0A2T5GT98_9SPHN</name>
<dbReference type="InterPro" id="IPR004090">
    <property type="entry name" value="Chemotax_Me-accpt_rcpt"/>
</dbReference>
<evidence type="ECO:0000259" key="4">
    <source>
        <dbReference type="PROSITE" id="PS50111"/>
    </source>
</evidence>
<dbReference type="Proteomes" id="UP000244189">
    <property type="component" value="Unassembled WGS sequence"/>
</dbReference>
<dbReference type="PRINTS" id="PR00260">
    <property type="entry name" value="CHEMTRNSDUCR"/>
</dbReference>
<gene>
    <name evidence="5" type="ORF">C8J26_0832</name>
</gene>
<keyword evidence="1 3" id="KW-0807">Transducer</keyword>
<protein>
    <submittedName>
        <fullName evidence="5">Methyl-accepting chemotaxis protein (MCP) signaling protein</fullName>
    </submittedName>
</protein>
<sequence>MPRRIRSLVASLGEEVTAHARQSEAIAGRTNLLALNATIEAARSGEAGRGFAVVAQEVKALADQARSSSASFREQILGRLQQGAAIADDLVRDVEGGRLVELAQSIADTLCRTLYDRSIDIRMLASDHSVGEAILFRSDSPKAEAKALERLRALLRCSPYFLNAFVVDASGEVAVCAHDNASVRTVNFKGYPQFERALVADLSQEWSTDDVWENPWSDRRKVLVYVAPVRFDGATIGVCYLEYDFEGQAATIMDVIRKSTSGAVVSIVNRQGRVVASTGAYAYHAVHPYVKPGDAPRIDARDGLVVAQASVPSNHGFAGLDLRCVIEDHVATDDEIADAMRARMRVG</sequence>
<dbReference type="Gene3D" id="1.10.287.950">
    <property type="entry name" value="Methyl-accepting chemotaxis protein"/>
    <property type="match status" value="1"/>
</dbReference>
<evidence type="ECO:0000256" key="1">
    <source>
        <dbReference type="ARBA" id="ARBA00023224"/>
    </source>
</evidence>
<comment type="caution">
    <text evidence="5">The sequence shown here is derived from an EMBL/GenBank/DDBJ whole genome shotgun (WGS) entry which is preliminary data.</text>
</comment>
<reference evidence="5 6" key="1">
    <citation type="submission" date="2018-04" db="EMBL/GenBank/DDBJ databases">
        <title>Genomic Encyclopedia of Type Strains, Phase III (KMG-III): the genomes of soil and plant-associated and newly described type strains.</title>
        <authorList>
            <person name="Whitman W."/>
        </authorList>
    </citation>
    <scope>NUCLEOTIDE SEQUENCE [LARGE SCALE GENOMIC DNA]</scope>
    <source>
        <strain evidence="5 6">MA101b</strain>
    </source>
</reference>
<dbReference type="EMBL" id="QAOG01000001">
    <property type="protein sequence ID" value="PTQ62551.1"/>
    <property type="molecule type" value="Genomic_DNA"/>
</dbReference>
<dbReference type="SUPFAM" id="SSF58104">
    <property type="entry name" value="Methyl-accepting chemotaxis protein (MCP) signaling domain"/>
    <property type="match status" value="1"/>
</dbReference>
<feature type="domain" description="Methyl-accepting transducer" evidence="4">
    <location>
        <begin position="26"/>
        <end position="76"/>
    </location>
</feature>
<evidence type="ECO:0000256" key="3">
    <source>
        <dbReference type="PROSITE-ProRule" id="PRU00284"/>
    </source>
</evidence>
<dbReference type="GO" id="GO:0006935">
    <property type="term" value="P:chemotaxis"/>
    <property type="evidence" value="ECO:0007669"/>
    <property type="project" value="InterPro"/>
</dbReference>
<dbReference type="AlphaFoldDB" id="A0A2T5GT98"/>
<evidence type="ECO:0000313" key="5">
    <source>
        <dbReference type="EMBL" id="PTQ62551.1"/>
    </source>
</evidence>
<dbReference type="InterPro" id="IPR004089">
    <property type="entry name" value="MCPsignal_dom"/>
</dbReference>
<accession>A0A2T5GT98</accession>
<dbReference type="Pfam" id="PF00015">
    <property type="entry name" value="MCPsignal"/>
    <property type="match status" value="1"/>
</dbReference>
<dbReference type="PANTHER" id="PTHR32089">
    <property type="entry name" value="METHYL-ACCEPTING CHEMOTAXIS PROTEIN MCPB"/>
    <property type="match status" value="1"/>
</dbReference>
<dbReference type="GO" id="GO:0007165">
    <property type="term" value="P:signal transduction"/>
    <property type="evidence" value="ECO:0007669"/>
    <property type="project" value="UniProtKB-KW"/>
</dbReference>
<dbReference type="PANTHER" id="PTHR32089:SF112">
    <property type="entry name" value="LYSOZYME-LIKE PROTEIN-RELATED"/>
    <property type="match status" value="1"/>
</dbReference>
<evidence type="ECO:0000313" key="6">
    <source>
        <dbReference type="Proteomes" id="UP000244189"/>
    </source>
</evidence>
<proteinExistence type="inferred from homology"/>
<keyword evidence="6" id="KW-1185">Reference proteome</keyword>
<evidence type="ECO:0000256" key="2">
    <source>
        <dbReference type="ARBA" id="ARBA00029447"/>
    </source>
</evidence>